<accession>A0AAU0F4I4</accession>
<feature type="transmembrane region" description="Helical" evidence="3">
    <location>
        <begin position="12"/>
        <end position="33"/>
    </location>
</feature>
<dbReference type="InterPro" id="IPR017927">
    <property type="entry name" value="FAD-bd_FR_type"/>
</dbReference>
<dbReference type="Gene3D" id="3.40.50.80">
    <property type="entry name" value="Nucleotide-binding domain of ferredoxin-NADP reductase (FNR) module"/>
    <property type="match status" value="1"/>
</dbReference>
<dbReference type="SUPFAM" id="SSF52218">
    <property type="entry name" value="Flavoproteins"/>
    <property type="match status" value="1"/>
</dbReference>
<evidence type="ECO:0000256" key="1">
    <source>
        <dbReference type="ARBA" id="ARBA00022630"/>
    </source>
</evidence>
<gene>
    <name evidence="6" type="ORF">BPO_2410</name>
</gene>
<dbReference type="PROSITE" id="PS50902">
    <property type="entry name" value="FLAVODOXIN_LIKE"/>
    <property type="match status" value="1"/>
</dbReference>
<dbReference type="InterPro" id="IPR017938">
    <property type="entry name" value="Riboflavin_synthase-like_b-brl"/>
</dbReference>
<evidence type="ECO:0000256" key="2">
    <source>
        <dbReference type="ARBA" id="ARBA00023797"/>
    </source>
</evidence>
<dbReference type="AlphaFoldDB" id="A0AAU0F4I4"/>
<dbReference type="GO" id="GO:0003958">
    <property type="term" value="F:NADPH-hemoprotein reductase activity"/>
    <property type="evidence" value="ECO:0007669"/>
    <property type="project" value="UniProtKB-EC"/>
</dbReference>
<protein>
    <recommendedName>
        <fullName evidence="2">NADPH--hemoprotein reductase</fullName>
        <ecNumber evidence="2">1.6.2.4</ecNumber>
    </recommendedName>
</protein>
<sequence length="722" mass="81730">MIKKIWQYSHLSIALIVSIYIMIASVTGAILGINEVLNPSAESGQSVAAIVQKMQQHYAEVVALKKDDHGNLEAQAFDEDYNEIKGMVNLETGAIGSTKIEKPQWIEFTTVLHRSLFLDSTGRYLVGILSVLFFITLVTGLLLMVKTIPVKHHLWTKWRYQNWAITYHHSVGRLAVIPLMILAITASVLFLHRFEYLSVTPSLVQTFEPSKDAKTITVSEFPFLKQLSIKDLKSMDFPFDESENYKIETTEGIYELNFNTGAIASQQLVGNTEQIKLWAYRLHTGQGSISWAMLITLASLSIPGFVLSGLVILKKRQKPTVAHKFSSFEAAETIILYASEGGSTAQQALGYANRCRRLQQMGEKVYFATMNEWQQFPKMKRLLLLAATYGNGEAPDNGSQFLKKFSETEIGDDVKIAILGLGSKAYPRFNAFAQEVFQTVENKGFGANVVAFSKINDREEEGIRHWEHQVNDAFAWNLHYQERVEKLVSKEIEILEKSDISDENQYFTLKLSLPDVQVNSGDLLRIYIPNTDEYRYYSISVLENSIHLLVKYYPGGRCSEFLKTLKKGDKIVAAVESHTDFHWNKKPVIFISNGTGIAPFLGMMAQNVVGIPMWLYAGFRYQEQEIDTLHHWVKALEANNRVSIKAWNYTKVEHGCRVTKSIATEAGHLLQHLQKGNSIYLCGALSLKEDVNAILEAELLRTNAKETLALYYENHQIKTDCY</sequence>
<dbReference type="InterPro" id="IPR005625">
    <property type="entry name" value="PepSY-ass_TM"/>
</dbReference>
<feature type="transmembrane region" description="Helical" evidence="3">
    <location>
        <begin position="289"/>
        <end position="313"/>
    </location>
</feature>
<dbReference type="EC" id="1.6.2.4" evidence="2"/>
<dbReference type="Gene3D" id="2.40.30.10">
    <property type="entry name" value="Translation factors"/>
    <property type="match status" value="1"/>
</dbReference>
<dbReference type="Pfam" id="PF00258">
    <property type="entry name" value="Flavodoxin_1"/>
    <property type="match status" value="1"/>
</dbReference>
<dbReference type="KEGG" id="bpor:BPO_2410"/>
<dbReference type="GO" id="GO:0050660">
    <property type="term" value="F:flavin adenine dinucleotide binding"/>
    <property type="evidence" value="ECO:0007669"/>
    <property type="project" value="TreeGrafter"/>
</dbReference>
<dbReference type="InterPro" id="IPR029039">
    <property type="entry name" value="Flavoprotein-like_sf"/>
</dbReference>
<dbReference type="PANTHER" id="PTHR19384:SF17">
    <property type="entry name" value="NADPH--CYTOCHROME P450 REDUCTASE"/>
    <property type="match status" value="1"/>
</dbReference>
<dbReference type="InterPro" id="IPR001094">
    <property type="entry name" value="Flavdoxin-like"/>
</dbReference>
<dbReference type="GO" id="GO:0005829">
    <property type="term" value="C:cytosol"/>
    <property type="evidence" value="ECO:0007669"/>
    <property type="project" value="TreeGrafter"/>
</dbReference>
<dbReference type="Proteomes" id="UP001432059">
    <property type="component" value="Chromosome"/>
</dbReference>
<keyword evidence="1" id="KW-0285">Flavoprotein</keyword>
<name>A0AAU0F4I4_9FLAO</name>
<evidence type="ECO:0000259" key="4">
    <source>
        <dbReference type="PROSITE" id="PS50902"/>
    </source>
</evidence>
<dbReference type="InterPro" id="IPR008333">
    <property type="entry name" value="Cbr1-like_FAD-bd_dom"/>
</dbReference>
<dbReference type="SUPFAM" id="SSF63380">
    <property type="entry name" value="Riboflavin synthase domain-like"/>
    <property type="match status" value="1"/>
</dbReference>
<dbReference type="Gene3D" id="3.40.50.360">
    <property type="match status" value="1"/>
</dbReference>
<dbReference type="GO" id="GO:0010181">
    <property type="term" value="F:FMN binding"/>
    <property type="evidence" value="ECO:0007669"/>
    <property type="project" value="InterPro"/>
</dbReference>
<evidence type="ECO:0000259" key="5">
    <source>
        <dbReference type="PROSITE" id="PS51384"/>
    </source>
</evidence>
<evidence type="ECO:0000313" key="6">
    <source>
        <dbReference type="EMBL" id="WOC53057.1"/>
    </source>
</evidence>
<dbReference type="Pfam" id="PF00175">
    <property type="entry name" value="NAD_binding_1"/>
    <property type="match status" value="1"/>
</dbReference>
<proteinExistence type="predicted"/>
<dbReference type="Pfam" id="PF00970">
    <property type="entry name" value="FAD_binding_6"/>
    <property type="match status" value="1"/>
</dbReference>
<organism evidence="6 7">
    <name type="scientific">Bergeyella porcorum</name>
    <dbReference type="NCBI Taxonomy" id="1735111"/>
    <lineage>
        <taxon>Bacteria</taxon>
        <taxon>Pseudomonadati</taxon>
        <taxon>Bacteroidota</taxon>
        <taxon>Flavobacteriia</taxon>
        <taxon>Flavobacteriales</taxon>
        <taxon>Weeksellaceae</taxon>
        <taxon>Bergeyella</taxon>
    </lineage>
</organism>
<keyword evidence="3" id="KW-1133">Transmembrane helix</keyword>
<evidence type="ECO:0000313" key="7">
    <source>
        <dbReference type="Proteomes" id="UP001432059"/>
    </source>
</evidence>
<dbReference type="PANTHER" id="PTHR19384">
    <property type="entry name" value="NITRIC OXIDE SYNTHASE-RELATED"/>
    <property type="match status" value="1"/>
</dbReference>
<keyword evidence="3" id="KW-0472">Membrane</keyword>
<keyword evidence="3" id="KW-0812">Transmembrane</keyword>
<evidence type="ECO:0000256" key="3">
    <source>
        <dbReference type="SAM" id="Phobius"/>
    </source>
</evidence>
<dbReference type="InterPro" id="IPR001433">
    <property type="entry name" value="OxRdtase_FAD/NAD-bd"/>
</dbReference>
<dbReference type="InterPro" id="IPR008254">
    <property type="entry name" value="Flavodoxin/NO_synth"/>
</dbReference>
<feature type="domain" description="Flavodoxin-like" evidence="4">
    <location>
        <begin position="333"/>
        <end position="471"/>
    </location>
</feature>
<keyword evidence="7" id="KW-1185">Reference proteome</keyword>
<dbReference type="InterPro" id="IPR039261">
    <property type="entry name" value="FNR_nucleotide-bd"/>
</dbReference>
<dbReference type="PRINTS" id="PR00369">
    <property type="entry name" value="FLAVODOXIN"/>
</dbReference>
<dbReference type="Pfam" id="PF03929">
    <property type="entry name" value="PepSY_TM"/>
    <property type="match status" value="1"/>
</dbReference>
<dbReference type="EMBL" id="CP136426">
    <property type="protein sequence ID" value="WOC53057.1"/>
    <property type="molecule type" value="Genomic_DNA"/>
</dbReference>
<feature type="domain" description="FAD-binding FR-type" evidence="5">
    <location>
        <begin position="487"/>
        <end position="584"/>
    </location>
</feature>
<feature type="transmembrane region" description="Helical" evidence="3">
    <location>
        <begin position="171"/>
        <end position="191"/>
    </location>
</feature>
<feature type="transmembrane region" description="Helical" evidence="3">
    <location>
        <begin position="124"/>
        <end position="150"/>
    </location>
</feature>
<dbReference type="PROSITE" id="PS51384">
    <property type="entry name" value="FAD_FR"/>
    <property type="match status" value="1"/>
</dbReference>
<reference evidence="6" key="1">
    <citation type="submission" date="2023-10" db="EMBL/GenBank/DDBJ databases">
        <title>Characterization and whole genome sequencing of a novel strain of Bergeyella porcorum QD2021 isolated from pig.</title>
        <authorList>
            <person name="Liu G."/>
            <person name="Chen C."/>
            <person name="Han X."/>
        </authorList>
    </citation>
    <scope>NUCLEOTIDE SEQUENCE</scope>
    <source>
        <strain evidence="6">QD2021</strain>
    </source>
</reference>
<dbReference type="SUPFAM" id="SSF52343">
    <property type="entry name" value="Ferredoxin reductase-like, C-terminal NADP-linked domain"/>
    <property type="match status" value="1"/>
</dbReference>